<reference evidence="1 2" key="2">
    <citation type="journal article" date="2022" name="Mol. Biol. Evol.">
        <title>Comparative Genomics Reveals Insights into the Divergent Evolution of Astigmatic Mites and Household Pest Adaptations.</title>
        <authorList>
            <person name="Xiong Q."/>
            <person name="Wan A.T."/>
            <person name="Liu X."/>
            <person name="Fung C.S."/>
            <person name="Xiao X."/>
            <person name="Malainual N."/>
            <person name="Hou J."/>
            <person name="Wang L."/>
            <person name="Wang M."/>
            <person name="Yang K.Y."/>
            <person name="Cui Y."/>
            <person name="Leung E.L."/>
            <person name="Nong W."/>
            <person name="Shin S.K."/>
            <person name="Au S.W."/>
            <person name="Jeong K.Y."/>
            <person name="Chew F.T."/>
            <person name="Hui J.H."/>
            <person name="Leung T.F."/>
            <person name="Tungtrongchitr A."/>
            <person name="Zhong N."/>
            <person name="Liu Z."/>
            <person name="Tsui S.K."/>
        </authorList>
    </citation>
    <scope>NUCLEOTIDE SEQUENCE [LARGE SCALE GENOMIC DNA]</scope>
    <source>
        <strain evidence="1">Derp</strain>
    </source>
</reference>
<proteinExistence type="predicted"/>
<organism evidence="1 2">
    <name type="scientific">Dermatophagoides pteronyssinus</name>
    <name type="common">European house dust mite</name>
    <dbReference type="NCBI Taxonomy" id="6956"/>
    <lineage>
        <taxon>Eukaryota</taxon>
        <taxon>Metazoa</taxon>
        <taxon>Ecdysozoa</taxon>
        <taxon>Arthropoda</taxon>
        <taxon>Chelicerata</taxon>
        <taxon>Arachnida</taxon>
        <taxon>Acari</taxon>
        <taxon>Acariformes</taxon>
        <taxon>Sarcoptiformes</taxon>
        <taxon>Astigmata</taxon>
        <taxon>Psoroptidia</taxon>
        <taxon>Analgoidea</taxon>
        <taxon>Pyroglyphidae</taxon>
        <taxon>Dermatophagoidinae</taxon>
        <taxon>Dermatophagoides</taxon>
    </lineage>
</organism>
<accession>A0ABQ8J3S9</accession>
<keyword evidence="2" id="KW-1185">Reference proteome</keyword>
<gene>
    <name evidence="1" type="ORF">DERP_007244</name>
</gene>
<dbReference type="Proteomes" id="UP000887458">
    <property type="component" value="Unassembled WGS sequence"/>
</dbReference>
<sequence length="71" mass="7069">MPTFAKTNQSNKLNRDSFIKVNQVMTIFEILVPDFIPNIFRAAYLGAGGGGGAYAAGAGGGGAYAGAGGGA</sequence>
<dbReference type="EMBL" id="NJHN03000077">
    <property type="protein sequence ID" value="KAH9417247.1"/>
    <property type="molecule type" value="Genomic_DNA"/>
</dbReference>
<evidence type="ECO:0000313" key="1">
    <source>
        <dbReference type="EMBL" id="KAH9417247.1"/>
    </source>
</evidence>
<comment type="caution">
    <text evidence="1">The sequence shown here is derived from an EMBL/GenBank/DDBJ whole genome shotgun (WGS) entry which is preliminary data.</text>
</comment>
<evidence type="ECO:0000313" key="2">
    <source>
        <dbReference type="Proteomes" id="UP000887458"/>
    </source>
</evidence>
<name>A0ABQ8J3S9_DERPT</name>
<reference evidence="1 2" key="1">
    <citation type="journal article" date="2018" name="J. Allergy Clin. Immunol.">
        <title>High-quality assembly of Dermatophagoides pteronyssinus genome and transcriptome reveals a wide range of novel allergens.</title>
        <authorList>
            <person name="Liu X.Y."/>
            <person name="Yang K.Y."/>
            <person name="Wang M.Q."/>
            <person name="Kwok J.S."/>
            <person name="Zeng X."/>
            <person name="Yang Z."/>
            <person name="Xiao X.J."/>
            <person name="Lau C.P."/>
            <person name="Li Y."/>
            <person name="Huang Z.M."/>
            <person name="Ba J.G."/>
            <person name="Yim A.K."/>
            <person name="Ouyang C.Y."/>
            <person name="Ngai S.M."/>
            <person name="Chan T.F."/>
            <person name="Leung E.L."/>
            <person name="Liu L."/>
            <person name="Liu Z.G."/>
            <person name="Tsui S.K."/>
        </authorList>
    </citation>
    <scope>NUCLEOTIDE SEQUENCE [LARGE SCALE GENOMIC DNA]</scope>
    <source>
        <strain evidence="1">Derp</strain>
    </source>
</reference>
<protein>
    <submittedName>
        <fullName evidence="1">Uncharacterized protein</fullName>
    </submittedName>
</protein>